<dbReference type="GO" id="GO:0031573">
    <property type="term" value="P:mitotic intra-S DNA damage checkpoint signaling"/>
    <property type="evidence" value="ECO:0007669"/>
    <property type="project" value="TreeGrafter"/>
</dbReference>
<evidence type="ECO:0000313" key="17">
    <source>
        <dbReference type="EMBL" id="KAK6509829.1"/>
    </source>
</evidence>
<proteinExistence type="inferred from homology"/>
<comment type="cofactor">
    <cofactor evidence="1 14">
        <name>Mg(2+)</name>
        <dbReference type="ChEBI" id="CHEBI:18420"/>
    </cofactor>
</comment>
<dbReference type="InterPro" id="IPR006166">
    <property type="entry name" value="ERCC4_domain"/>
</dbReference>
<dbReference type="PANTHER" id="PTHR13451:SF0">
    <property type="entry name" value="CROSSOVER JUNCTION ENDONUCLEASE MUS81"/>
    <property type="match status" value="1"/>
</dbReference>
<dbReference type="FunFam" id="1.10.10.10:FF:000307">
    <property type="entry name" value="Crossover junction endonuclease MUS81"/>
    <property type="match status" value="1"/>
</dbReference>
<feature type="domain" description="ERCC4" evidence="16">
    <location>
        <begin position="411"/>
        <end position="515"/>
    </location>
</feature>
<accession>A0AAV9WLX4</accession>
<dbReference type="InterPro" id="IPR042530">
    <property type="entry name" value="EME1/EME2_C"/>
</dbReference>
<dbReference type="EC" id="3.1.22.-" evidence="14"/>
<evidence type="ECO:0000256" key="2">
    <source>
        <dbReference type="ARBA" id="ARBA00004123"/>
    </source>
</evidence>
<dbReference type="Gene3D" id="3.40.50.10130">
    <property type="match status" value="1"/>
</dbReference>
<comment type="caution">
    <text evidence="17">The sequence shown here is derived from an EMBL/GenBank/DDBJ whole genome shotgun (WGS) entry which is preliminary data.</text>
</comment>
<dbReference type="SMART" id="SM00891">
    <property type="entry name" value="ERCC4"/>
    <property type="match status" value="1"/>
</dbReference>
<dbReference type="InterPro" id="IPR033309">
    <property type="entry name" value="Mus81"/>
</dbReference>
<evidence type="ECO:0000256" key="12">
    <source>
        <dbReference type="ARBA" id="ARBA00023242"/>
    </source>
</evidence>
<protein>
    <recommendedName>
        <fullName evidence="14">Crossover junction endonuclease MUS81</fullName>
        <ecNumber evidence="14">3.1.22.-</ecNumber>
    </recommendedName>
</protein>
<keyword evidence="4 14" id="KW-0540">Nuclease</keyword>
<dbReference type="AlphaFoldDB" id="A0AAV9WLX4"/>
<dbReference type="InterPro" id="IPR036388">
    <property type="entry name" value="WH-like_DNA-bd_sf"/>
</dbReference>
<dbReference type="InterPro" id="IPR047416">
    <property type="entry name" value="XPF_nuclease_Mus81"/>
</dbReference>
<dbReference type="InterPro" id="IPR010996">
    <property type="entry name" value="HHH_MUS81"/>
</dbReference>
<dbReference type="InterPro" id="IPR011335">
    <property type="entry name" value="Restrct_endonuc-II-like"/>
</dbReference>
<keyword evidence="6 14" id="KW-0255">Endonuclease</keyword>
<evidence type="ECO:0000256" key="11">
    <source>
        <dbReference type="ARBA" id="ARBA00023204"/>
    </source>
</evidence>
<comment type="similarity">
    <text evidence="3 14">Belongs to the XPF family.</text>
</comment>
<dbReference type="GO" id="GO:0008821">
    <property type="term" value="F:crossover junction DNA endonuclease activity"/>
    <property type="evidence" value="ECO:0007669"/>
    <property type="project" value="UniProtKB-UniRule"/>
</dbReference>
<dbReference type="GO" id="GO:0000727">
    <property type="term" value="P:double-strand break repair via break-induced replication"/>
    <property type="evidence" value="ECO:0007669"/>
    <property type="project" value="UniProtKB-UniRule"/>
</dbReference>
<feature type="region of interest" description="Disordered" evidence="15">
    <location>
        <begin position="78"/>
        <end position="103"/>
    </location>
</feature>
<dbReference type="InterPro" id="IPR047417">
    <property type="entry name" value="WHD_MUS81"/>
</dbReference>
<evidence type="ECO:0000256" key="14">
    <source>
        <dbReference type="RuleBase" id="RU369042"/>
    </source>
</evidence>
<evidence type="ECO:0000313" key="18">
    <source>
        <dbReference type="Proteomes" id="UP001370758"/>
    </source>
</evidence>
<dbReference type="GO" id="GO:0006308">
    <property type="term" value="P:DNA catabolic process"/>
    <property type="evidence" value="ECO:0007669"/>
    <property type="project" value="UniProtKB-UniRule"/>
</dbReference>
<dbReference type="Pfam" id="PF21136">
    <property type="entry name" value="WHD_MUS81"/>
    <property type="match status" value="1"/>
</dbReference>
<evidence type="ECO:0000256" key="3">
    <source>
        <dbReference type="ARBA" id="ARBA00010015"/>
    </source>
</evidence>
<evidence type="ECO:0000256" key="8">
    <source>
        <dbReference type="ARBA" id="ARBA00022801"/>
    </source>
</evidence>
<dbReference type="SUPFAM" id="SSF52980">
    <property type="entry name" value="Restriction endonuclease-like"/>
    <property type="match status" value="1"/>
</dbReference>
<keyword evidence="11 14" id="KW-0234">DNA repair</keyword>
<evidence type="ECO:0000256" key="1">
    <source>
        <dbReference type="ARBA" id="ARBA00001946"/>
    </source>
</evidence>
<dbReference type="GO" id="GO:0048476">
    <property type="term" value="C:Holliday junction resolvase complex"/>
    <property type="evidence" value="ECO:0007669"/>
    <property type="project" value="UniProtKB-UniRule"/>
</dbReference>
<evidence type="ECO:0000259" key="16">
    <source>
        <dbReference type="SMART" id="SM00891"/>
    </source>
</evidence>
<reference evidence="17 18" key="1">
    <citation type="submission" date="2023-08" db="EMBL/GenBank/DDBJ databases">
        <authorList>
            <person name="Palmer J.M."/>
        </authorList>
    </citation>
    <scope>NUCLEOTIDE SEQUENCE [LARGE SCALE GENOMIC DNA]</scope>
    <source>
        <strain evidence="17 18">TWF481</strain>
    </source>
</reference>
<dbReference type="GO" id="GO:0048257">
    <property type="term" value="F:3'-flap endonuclease activity"/>
    <property type="evidence" value="ECO:0007669"/>
    <property type="project" value="TreeGrafter"/>
</dbReference>
<keyword evidence="10 14" id="KW-0233">DNA recombination</keyword>
<keyword evidence="12 14" id="KW-0539">Nucleus</keyword>
<comment type="function">
    <text evidence="14">Interacts with EME1 to form a DNA structure-specific endonuclease with substrate preference for branched DNA structures with a 5'-end at the branch nick. Typical substrates include 3'-flap structures, D-loops, replication forks and nicked Holliday junctions. May be required in mitosis for the processing of stalled or collapsed replication fork intermediates. May be required in meiosis for the repair of meiosis-specific double strand breaks subsequent to single-end invasion (SEI).</text>
</comment>
<dbReference type="Gene3D" id="1.10.10.10">
    <property type="entry name" value="Winged helix-like DNA-binding domain superfamily/Winged helix DNA-binding domain"/>
    <property type="match status" value="1"/>
</dbReference>
<evidence type="ECO:0000256" key="9">
    <source>
        <dbReference type="ARBA" id="ARBA00022842"/>
    </source>
</evidence>
<gene>
    <name evidence="17" type="primary">MUS81</name>
    <name evidence="17" type="ORF">TWF481_004558</name>
</gene>
<comment type="subcellular location">
    <subcellularLocation>
        <location evidence="2 14">Nucleus</location>
    </subcellularLocation>
</comment>
<dbReference type="CDD" id="cd21036">
    <property type="entry name" value="WH_MUS81"/>
    <property type="match status" value="1"/>
</dbReference>
<evidence type="ECO:0000256" key="15">
    <source>
        <dbReference type="SAM" id="MobiDB-lite"/>
    </source>
</evidence>
<feature type="region of interest" description="Disordered" evidence="15">
    <location>
        <begin position="115"/>
        <end position="185"/>
    </location>
</feature>
<dbReference type="EMBL" id="JAVHJL010000002">
    <property type="protein sequence ID" value="KAK6509829.1"/>
    <property type="molecule type" value="Genomic_DNA"/>
</dbReference>
<keyword evidence="18" id="KW-1185">Reference proteome</keyword>
<keyword evidence="13" id="KW-0469">Meiosis</keyword>
<dbReference type="GO" id="GO:0000712">
    <property type="term" value="P:resolution of meiotic recombination intermediates"/>
    <property type="evidence" value="ECO:0007669"/>
    <property type="project" value="UniProtKB-ARBA"/>
</dbReference>
<keyword evidence="7 14" id="KW-0227">DNA damage</keyword>
<dbReference type="GO" id="GO:0003677">
    <property type="term" value="F:DNA binding"/>
    <property type="evidence" value="ECO:0007669"/>
    <property type="project" value="UniProtKB-UniRule"/>
</dbReference>
<organism evidence="17 18">
    <name type="scientific">Arthrobotrys musiformis</name>
    <dbReference type="NCBI Taxonomy" id="47236"/>
    <lineage>
        <taxon>Eukaryota</taxon>
        <taxon>Fungi</taxon>
        <taxon>Dikarya</taxon>
        <taxon>Ascomycota</taxon>
        <taxon>Pezizomycotina</taxon>
        <taxon>Orbiliomycetes</taxon>
        <taxon>Orbiliales</taxon>
        <taxon>Orbiliaceae</taxon>
        <taxon>Arthrobotrys</taxon>
    </lineage>
</organism>
<dbReference type="SUPFAM" id="SSF47802">
    <property type="entry name" value="DNA polymerase beta, N-terminal domain-like"/>
    <property type="match status" value="1"/>
</dbReference>
<dbReference type="Gene3D" id="1.10.150.110">
    <property type="entry name" value="DNA polymerase beta, N-terminal domain-like"/>
    <property type="match status" value="1"/>
</dbReference>
<evidence type="ECO:0000256" key="5">
    <source>
        <dbReference type="ARBA" id="ARBA00022723"/>
    </source>
</evidence>
<evidence type="ECO:0000256" key="10">
    <source>
        <dbReference type="ARBA" id="ARBA00023172"/>
    </source>
</evidence>
<evidence type="ECO:0000256" key="13">
    <source>
        <dbReference type="ARBA" id="ARBA00023254"/>
    </source>
</evidence>
<dbReference type="InterPro" id="IPR027421">
    <property type="entry name" value="DNA_pol_lamdba_lyase_dom_sf"/>
</dbReference>
<name>A0AAV9WLX4_9PEZI</name>
<dbReference type="Gene3D" id="1.10.150.670">
    <property type="entry name" value="Crossover junction endonuclease EME1, DNA-binding domain"/>
    <property type="match status" value="1"/>
</dbReference>
<dbReference type="GO" id="GO:0046872">
    <property type="term" value="F:metal ion binding"/>
    <property type="evidence" value="ECO:0007669"/>
    <property type="project" value="UniProtKB-UniRule"/>
</dbReference>
<dbReference type="PANTHER" id="PTHR13451">
    <property type="entry name" value="CLASS II CROSSOVER JUNCTION ENDONUCLEASE MUS81"/>
    <property type="match status" value="1"/>
</dbReference>
<evidence type="ECO:0000256" key="7">
    <source>
        <dbReference type="ARBA" id="ARBA00022763"/>
    </source>
</evidence>
<comment type="subunit">
    <text evidence="14">Interacts with EME1.</text>
</comment>
<evidence type="ECO:0000256" key="6">
    <source>
        <dbReference type="ARBA" id="ARBA00022759"/>
    </source>
</evidence>
<dbReference type="Pfam" id="PF02732">
    <property type="entry name" value="ERCC4"/>
    <property type="match status" value="1"/>
</dbReference>
<keyword evidence="5 14" id="KW-0479">Metal-binding</keyword>
<keyword evidence="9 14" id="KW-0460">Magnesium</keyword>
<dbReference type="GO" id="GO:0005634">
    <property type="term" value="C:nucleus"/>
    <property type="evidence" value="ECO:0007669"/>
    <property type="project" value="UniProtKB-SubCell"/>
</dbReference>
<evidence type="ECO:0000256" key="4">
    <source>
        <dbReference type="ARBA" id="ARBA00022722"/>
    </source>
</evidence>
<dbReference type="Proteomes" id="UP001370758">
    <property type="component" value="Unassembled WGS sequence"/>
</dbReference>
<sequence>MPPKPRQGLPCGNPVLLQFLLQWAEDARGTDRERTYRRAADSMRACPRAFDHPSEAKNLIGIGDKIADRLTKSYIDYKEDRGETPPPLVPYMKPQKTSKKRKSAELEDIIGEGSDVSETGRATGIAGEDMGSLFDSGEPVLGRWDRARPPKKKKAAASRTAQVDLDGDEDGAEGPEPVKRARRPRTTKQYIPRARSGGWAILMALSELEYSESIGKDELCRRAQPYCDSSFTLAGNPGSTHKYTAWASMKTIKEHNYVSQRGRPALFCLTDHGWDAADAMRDVTDQIGVPQAGASTVVTTGGGGRKGKAKERVLSDHTIDRSLASAVAAGNAFAGQEHRLGGAPTNLDEDEDEDVVGAFPPVTNDPQSIVQTIRPRQRMRSASAQPTNNAPPDVKTPFIPRYLKAGSFTVQLVLDNREVAAKTDRDYLQRSFENAGCSPITRGMELGDVMWVARGKLFENGRETDEEVELSLDYVCERKRLDDLVSSIKDGRFREQKFRLKRFVGNVTYIIELPNGKIAANTPQMADAITTAIYSTQVSNGFFVKLSPRLDDTVRYLARFTRLLKQLYEGKDLYMYPENLVQISTFDDLKAHLKEKEPDREYCLSYGCLAAMSNKSKTFTIRDVFLKMLMCTRGISAEKALEIQRHFKTPRQLLERYDRAGSEIVGKPMMMTVVDVATRVDRRKIKRALSEKVWDVWGKK</sequence>
<keyword evidence="8 14" id="KW-0378">Hydrolase</keyword>
<dbReference type="CDD" id="cd20074">
    <property type="entry name" value="XPF_nuclease_Mus81"/>
    <property type="match status" value="1"/>
</dbReference>
<dbReference type="Pfam" id="PF14716">
    <property type="entry name" value="HHH_8"/>
    <property type="match status" value="1"/>
</dbReference>